<evidence type="ECO:0000256" key="1">
    <source>
        <dbReference type="SAM" id="Coils"/>
    </source>
</evidence>
<dbReference type="OrthoDB" id="72341at2759"/>
<accession>T0RW71</accession>
<dbReference type="eggNOG" id="ENOG502SRXS">
    <property type="taxonomic scope" value="Eukaryota"/>
</dbReference>
<feature type="region of interest" description="Disordered" evidence="2">
    <location>
        <begin position="1"/>
        <end position="70"/>
    </location>
</feature>
<proteinExistence type="predicted"/>
<feature type="compositionally biased region" description="Polar residues" evidence="2">
    <location>
        <begin position="42"/>
        <end position="70"/>
    </location>
</feature>
<evidence type="ECO:0000313" key="3">
    <source>
        <dbReference type="EMBL" id="EQC34562.1"/>
    </source>
</evidence>
<dbReference type="RefSeq" id="XP_008611968.1">
    <property type="nucleotide sequence ID" value="XM_008613746.1"/>
</dbReference>
<evidence type="ECO:0008006" key="5">
    <source>
        <dbReference type="Google" id="ProtNLM"/>
    </source>
</evidence>
<organism evidence="3 4">
    <name type="scientific">Saprolegnia diclina (strain VS20)</name>
    <dbReference type="NCBI Taxonomy" id="1156394"/>
    <lineage>
        <taxon>Eukaryota</taxon>
        <taxon>Sar</taxon>
        <taxon>Stramenopiles</taxon>
        <taxon>Oomycota</taxon>
        <taxon>Saprolegniomycetes</taxon>
        <taxon>Saprolegniales</taxon>
        <taxon>Saprolegniaceae</taxon>
        <taxon>Saprolegnia</taxon>
    </lineage>
</organism>
<dbReference type="Proteomes" id="UP000030762">
    <property type="component" value="Unassembled WGS sequence"/>
</dbReference>
<evidence type="ECO:0000313" key="4">
    <source>
        <dbReference type="Proteomes" id="UP000030762"/>
    </source>
</evidence>
<dbReference type="GeneID" id="19948614"/>
<name>T0RW71_SAPDV</name>
<keyword evidence="4" id="KW-1185">Reference proteome</keyword>
<feature type="compositionally biased region" description="Basic residues" evidence="2">
    <location>
        <begin position="29"/>
        <end position="38"/>
    </location>
</feature>
<feature type="coiled-coil region" evidence="1">
    <location>
        <begin position="365"/>
        <end position="413"/>
    </location>
</feature>
<keyword evidence="1" id="KW-0175">Coiled coil</keyword>
<dbReference type="VEuPathDB" id="FungiDB:SDRG_07887"/>
<dbReference type="AlphaFoldDB" id="T0RW71"/>
<dbReference type="OMA" id="MASCSAH"/>
<evidence type="ECO:0000256" key="2">
    <source>
        <dbReference type="SAM" id="MobiDB-lite"/>
    </source>
</evidence>
<feature type="region of interest" description="Disordered" evidence="2">
    <location>
        <begin position="86"/>
        <end position="129"/>
    </location>
</feature>
<reference evidence="3 4" key="1">
    <citation type="submission" date="2012-04" db="EMBL/GenBank/DDBJ databases">
        <title>The Genome Sequence of Saprolegnia declina VS20.</title>
        <authorList>
            <consortium name="The Broad Institute Genome Sequencing Platform"/>
            <person name="Russ C."/>
            <person name="Nusbaum C."/>
            <person name="Tyler B."/>
            <person name="van West P."/>
            <person name="Dieguez-Uribeondo J."/>
            <person name="de Bruijn I."/>
            <person name="Tripathy S."/>
            <person name="Jiang R."/>
            <person name="Young S.K."/>
            <person name="Zeng Q."/>
            <person name="Gargeya S."/>
            <person name="Fitzgerald M."/>
            <person name="Haas B."/>
            <person name="Abouelleil A."/>
            <person name="Alvarado L."/>
            <person name="Arachchi H.M."/>
            <person name="Berlin A."/>
            <person name="Chapman S.B."/>
            <person name="Goldberg J."/>
            <person name="Griggs A."/>
            <person name="Gujja S."/>
            <person name="Hansen M."/>
            <person name="Howarth C."/>
            <person name="Imamovic A."/>
            <person name="Larimer J."/>
            <person name="McCowen C."/>
            <person name="Montmayeur A."/>
            <person name="Murphy C."/>
            <person name="Neiman D."/>
            <person name="Pearson M."/>
            <person name="Priest M."/>
            <person name="Roberts A."/>
            <person name="Saif S."/>
            <person name="Shea T."/>
            <person name="Sisk P."/>
            <person name="Sykes S."/>
            <person name="Wortman J."/>
            <person name="Nusbaum C."/>
            <person name="Birren B."/>
        </authorList>
    </citation>
    <scope>NUCLEOTIDE SEQUENCE [LARGE SCALE GENOMIC DNA]</scope>
    <source>
        <strain evidence="3 4">VS20</strain>
    </source>
</reference>
<gene>
    <name evidence="3" type="ORF">SDRG_07887</name>
</gene>
<dbReference type="InParanoid" id="T0RW71"/>
<dbReference type="EMBL" id="JH767154">
    <property type="protein sequence ID" value="EQC34562.1"/>
    <property type="molecule type" value="Genomic_DNA"/>
</dbReference>
<sequence length="531" mass="59317">MPAHSSDLLRRSSTTSTQGSPARKPPVPKFKRNAKKLHVLTSDASSTTSTRLPRNSLQSLRPPSPTRRNISERSFLQLQTKCFQLKPPPSPSLRSSPTKTVQCDRSPPPSSSLCESSHESDNETRWATTQDDIRLLQSTLVPVSASPYKPPPSFGCRECGSKDLTAFCWKGCRNFTSLEELSDEHRRVLSRNQHLEVLVASQESALSAMTMAKDEQAQLVALLQSELKRIHAHAMQHYAIERTPQRVDWAVAGVKALVHRFDLDGDELLNLDEMNALKMALGHTSLYTESSFAEVVARYSLDTRPCPSSGGETSVVAVGLTPEGLMQLYDALGVNSLELDLERVQIYIGRSKTLDSTAVSLLSMVADLEGNLKAAMESRARLRAEHDEKTRTIARLRDNLVAATAQAVQYREEVSVAHNTHQRVQDELQHLQSEHHAFVHANVVSKAEMVGSQDAVVEMRALLEAQISDTETWQRHCWELQEQLSSLMASCSAHKTDLWKLQDAKKAEERRSMLLYMQAHQGKKHDIPHRS</sequence>
<protein>
    <recommendedName>
        <fullName evidence="5">EF-hand domain-containing protein</fullName>
    </recommendedName>
</protein>